<dbReference type="AlphaFoldDB" id="A0A5E4QUZ0"/>
<protein>
    <recommendedName>
        <fullName evidence="2">BHLH domain-containing protein</fullName>
    </recommendedName>
</protein>
<organism evidence="3 4">
    <name type="scientific">Leptidea sinapis</name>
    <dbReference type="NCBI Taxonomy" id="189913"/>
    <lineage>
        <taxon>Eukaryota</taxon>
        <taxon>Metazoa</taxon>
        <taxon>Ecdysozoa</taxon>
        <taxon>Arthropoda</taxon>
        <taxon>Hexapoda</taxon>
        <taxon>Insecta</taxon>
        <taxon>Pterygota</taxon>
        <taxon>Neoptera</taxon>
        <taxon>Endopterygota</taxon>
        <taxon>Lepidoptera</taxon>
        <taxon>Glossata</taxon>
        <taxon>Ditrysia</taxon>
        <taxon>Papilionoidea</taxon>
        <taxon>Pieridae</taxon>
        <taxon>Dismorphiinae</taxon>
        <taxon>Leptidea</taxon>
    </lineage>
</organism>
<accession>A0A5E4QUZ0</accession>
<dbReference type="PROSITE" id="PS50888">
    <property type="entry name" value="BHLH"/>
    <property type="match status" value="1"/>
</dbReference>
<dbReference type="GO" id="GO:0032502">
    <property type="term" value="P:developmental process"/>
    <property type="evidence" value="ECO:0007669"/>
    <property type="project" value="TreeGrafter"/>
</dbReference>
<dbReference type="InterPro" id="IPR050283">
    <property type="entry name" value="E-box_TF_Regulators"/>
</dbReference>
<dbReference type="SMART" id="SM00353">
    <property type="entry name" value="HLH"/>
    <property type="match status" value="1"/>
</dbReference>
<evidence type="ECO:0000256" key="1">
    <source>
        <dbReference type="SAM" id="MobiDB-lite"/>
    </source>
</evidence>
<dbReference type="GO" id="GO:0000981">
    <property type="term" value="F:DNA-binding transcription factor activity, RNA polymerase II-specific"/>
    <property type="evidence" value="ECO:0007669"/>
    <property type="project" value="TreeGrafter"/>
</dbReference>
<evidence type="ECO:0000313" key="4">
    <source>
        <dbReference type="Proteomes" id="UP000324832"/>
    </source>
</evidence>
<dbReference type="GO" id="GO:0000977">
    <property type="term" value="F:RNA polymerase II transcription regulatory region sequence-specific DNA binding"/>
    <property type="evidence" value="ECO:0007669"/>
    <property type="project" value="TreeGrafter"/>
</dbReference>
<name>A0A5E4QUZ0_9NEOP</name>
<dbReference type="Proteomes" id="UP000324832">
    <property type="component" value="Unassembled WGS sequence"/>
</dbReference>
<dbReference type="Gene3D" id="4.10.280.10">
    <property type="entry name" value="Helix-loop-helix DNA-binding domain"/>
    <property type="match status" value="1"/>
</dbReference>
<dbReference type="PANTHER" id="PTHR23349:SF68">
    <property type="entry name" value="FI14601P"/>
    <property type="match status" value="1"/>
</dbReference>
<dbReference type="Pfam" id="PF00010">
    <property type="entry name" value="HLH"/>
    <property type="match status" value="1"/>
</dbReference>
<feature type="non-terminal residue" evidence="3">
    <location>
        <position position="1"/>
    </location>
</feature>
<reference evidence="3 4" key="1">
    <citation type="submission" date="2017-07" db="EMBL/GenBank/DDBJ databases">
        <authorList>
            <person name="Talla V."/>
            <person name="Backstrom N."/>
        </authorList>
    </citation>
    <scope>NUCLEOTIDE SEQUENCE [LARGE SCALE GENOMIC DNA]</scope>
</reference>
<feature type="domain" description="BHLH" evidence="2">
    <location>
        <begin position="49"/>
        <end position="101"/>
    </location>
</feature>
<dbReference type="InterPro" id="IPR011598">
    <property type="entry name" value="bHLH_dom"/>
</dbReference>
<dbReference type="SUPFAM" id="SSF47459">
    <property type="entry name" value="HLH, helix-loop-helix DNA-binding domain"/>
    <property type="match status" value="1"/>
</dbReference>
<proteinExistence type="predicted"/>
<gene>
    <name evidence="3" type="ORF">LSINAPIS_LOCUS11318</name>
</gene>
<dbReference type="GO" id="GO:0046983">
    <property type="term" value="F:protein dimerization activity"/>
    <property type="evidence" value="ECO:0007669"/>
    <property type="project" value="InterPro"/>
</dbReference>
<dbReference type="PANTHER" id="PTHR23349">
    <property type="entry name" value="BASIC HELIX-LOOP-HELIX TRANSCRIPTION FACTOR, TWIST"/>
    <property type="match status" value="1"/>
</dbReference>
<sequence length="128" mass="14705">VAQWTVVCTGRERQKSRSSTPRTCFMTTATTLSLPRYERNPPAFVRVVKRRTTANKKERRRTQSINTAFTDLRECIPNVPPDTKLSKSNLIIRNHMALRPPSNTSEEFERQEGERSNWLATTRLGIGT</sequence>
<dbReference type="EMBL" id="FZQP02004934">
    <property type="protein sequence ID" value="VVD00741.1"/>
    <property type="molecule type" value="Genomic_DNA"/>
</dbReference>
<dbReference type="InterPro" id="IPR036638">
    <property type="entry name" value="HLH_DNA-bd_sf"/>
</dbReference>
<keyword evidence="4" id="KW-1185">Reference proteome</keyword>
<evidence type="ECO:0000259" key="2">
    <source>
        <dbReference type="PROSITE" id="PS50888"/>
    </source>
</evidence>
<evidence type="ECO:0000313" key="3">
    <source>
        <dbReference type="EMBL" id="VVD00741.1"/>
    </source>
</evidence>
<feature type="region of interest" description="Disordered" evidence="1">
    <location>
        <begin position="100"/>
        <end position="128"/>
    </location>
</feature>